<reference evidence="8" key="2">
    <citation type="submission" date="2015-01" db="EMBL/GenBank/DDBJ databases">
        <title>Evolutionary Origins and Diversification of the Mycorrhizal Mutualists.</title>
        <authorList>
            <consortium name="DOE Joint Genome Institute"/>
            <consortium name="Mycorrhizal Genomics Consortium"/>
            <person name="Kohler A."/>
            <person name="Kuo A."/>
            <person name="Nagy L.G."/>
            <person name="Floudas D."/>
            <person name="Copeland A."/>
            <person name="Barry K.W."/>
            <person name="Cichocki N."/>
            <person name="Veneault-Fourrey C."/>
            <person name="LaButti K."/>
            <person name="Lindquist E.A."/>
            <person name="Lipzen A."/>
            <person name="Lundell T."/>
            <person name="Morin E."/>
            <person name="Murat C."/>
            <person name="Riley R."/>
            <person name="Ohm R."/>
            <person name="Sun H."/>
            <person name="Tunlid A."/>
            <person name="Henrissat B."/>
            <person name="Grigoriev I.V."/>
            <person name="Hibbett D.S."/>
            <person name="Martin F."/>
        </authorList>
    </citation>
    <scope>NUCLEOTIDE SEQUENCE [LARGE SCALE GENOMIC DNA]</scope>
    <source>
        <strain evidence="8">Ve08.2h10</strain>
    </source>
</reference>
<evidence type="ECO:0000256" key="4">
    <source>
        <dbReference type="ARBA" id="ARBA00023128"/>
    </source>
</evidence>
<keyword evidence="4" id="KW-0496">Mitochondrion</keyword>
<dbReference type="GO" id="GO:0003747">
    <property type="term" value="F:translation release factor activity"/>
    <property type="evidence" value="ECO:0007669"/>
    <property type="project" value="InterPro"/>
</dbReference>
<evidence type="ECO:0000259" key="6">
    <source>
        <dbReference type="Pfam" id="PF00472"/>
    </source>
</evidence>
<evidence type="ECO:0000256" key="3">
    <source>
        <dbReference type="ARBA" id="ARBA00022946"/>
    </source>
</evidence>
<proteinExistence type="inferred from homology"/>
<dbReference type="PANTHER" id="PTHR46203:SF1">
    <property type="entry name" value="MITOCHONDRIAL TRANSLATION RELEASE FACTOR IN RESCUE"/>
    <property type="match status" value="1"/>
</dbReference>
<sequence length="250" mass="27893">MSVTPSLKTAFRAAYRDLLRASASTFAGDEPIQKAFRMKMRAETLALDGTALGDLGQVEEKIQLAKELATTLRRNVVQARKVEKANGEEAWSLRLTKDTEIGDNATIKNPSPVQSGRRARNMHKAGTTLAEPAVPPETVIPRNFSALKRAHKKRKVPELREEDLKESFVRGSGPGGQSINKTENNVQLLHKPTSLRVACQETRSLATNRMLARRYLLEKACHDIPPFIHQLQVLIEFHLSLPIDCAYPHD</sequence>
<reference evidence="7 8" key="1">
    <citation type="submission" date="2014-04" db="EMBL/GenBank/DDBJ databases">
        <authorList>
            <consortium name="DOE Joint Genome Institute"/>
            <person name="Kuo A."/>
            <person name="Kohler A."/>
            <person name="Jargeat P."/>
            <person name="Nagy L.G."/>
            <person name="Floudas D."/>
            <person name="Copeland A."/>
            <person name="Barry K.W."/>
            <person name="Cichocki N."/>
            <person name="Veneault-Fourrey C."/>
            <person name="LaButti K."/>
            <person name="Lindquist E.A."/>
            <person name="Lipzen A."/>
            <person name="Lundell T."/>
            <person name="Morin E."/>
            <person name="Murat C."/>
            <person name="Sun H."/>
            <person name="Tunlid A."/>
            <person name="Henrissat B."/>
            <person name="Grigoriev I.V."/>
            <person name="Hibbett D.S."/>
            <person name="Martin F."/>
            <person name="Nordberg H.P."/>
            <person name="Cantor M.N."/>
            <person name="Hua S.X."/>
        </authorList>
    </citation>
    <scope>NUCLEOTIDE SEQUENCE [LARGE SCALE GENOMIC DNA]</scope>
    <source>
        <strain evidence="7 8">Ve08.2h10</strain>
    </source>
</reference>
<dbReference type="EMBL" id="KN824937">
    <property type="protein sequence ID" value="KIK97411.1"/>
    <property type="molecule type" value="Genomic_DNA"/>
</dbReference>
<dbReference type="SUPFAM" id="SSF75620">
    <property type="entry name" value="Release factor"/>
    <property type="match status" value="1"/>
</dbReference>
<dbReference type="PANTHER" id="PTHR46203">
    <property type="entry name" value="PROBABLE PEPTIDE CHAIN RELEASE FACTOR C12ORF65"/>
    <property type="match status" value="1"/>
</dbReference>
<dbReference type="InterPro" id="IPR045298">
    <property type="entry name" value="Complex1_LYR_LYRM7"/>
</dbReference>
<feature type="domain" description="Prokaryotic-type class I peptide chain release factors" evidence="6">
    <location>
        <begin position="158"/>
        <end position="219"/>
    </location>
</feature>
<dbReference type="GO" id="GO:0032543">
    <property type="term" value="P:mitochondrial translation"/>
    <property type="evidence" value="ECO:0007669"/>
    <property type="project" value="UniProtKB-ARBA"/>
</dbReference>
<evidence type="ECO:0000256" key="1">
    <source>
        <dbReference type="ARBA" id="ARBA00004173"/>
    </source>
</evidence>
<protein>
    <recommendedName>
        <fullName evidence="6">Prokaryotic-type class I peptide chain release factors domain-containing protein</fullName>
    </recommendedName>
</protein>
<dbReference type="InterPro" id="IPR045853">
    <property type="entry name" value="Pep_chain_release_fac_I_sf"/>
</dbReference>
<accession>A0A0D0E164</accession>
<dbReference type="AlphaFoldDB" id="A0A0D0E164"/>
<evidence type="ECO:0000313" key="8">
    <source>
        <dbReference type="Proteomes" id="UP000054538"/>
    </source>
</evidence>
<gene>
    <name evidence="7" type="ORF">PAXRUDRAFT_824951</name>
</gene>
<evidence type="ECO:0000256" key="5">
    <source>
        <dbReference type="SAM" id="MobiDB-lite"/>
    </source>
</evidence>
<organism evidence="7 8">
    <name type="scientific">Paxillus rubicundulus Ve08.2h10</name>
    <dbReference type="NCBI Taxonomy" id="930991"/>
    <lineage>
        <taxon>Eukaryota</taxon>
        <taxon>Fungi</taxon>
        <taxon>Dikarya</taxon>
        <taxon>Basidiomycota</taxon>
        <taxon>Agaricomycotina</taxon>
        <taxon>Agaricomycetes</taxon>
        <taxon>Agaricomycetidae</taxon>
        <taxon>Boletales</taxon>
        <taxon>Paxilineae</taxon>
        <taxon>Paxillaceae</taxon>
        <taxon>Paxillus</taxon>
    </lineage>
</organism>
<dbReference type="GO" id="GO:0005739">
    <property type="term" value="C:mitochondrion"/>
    <property type="evidence" value="ECO:0007669"/>
    <property type="project" value="UniProtKB-SubCell"/>
</dbReference>
<evidence type="ECO:0000256" key="2">
    <source>
        <dbReference type="ARBA" id="ARBA00010835"/>
    </source>
</evidence>
<dbReference type="HOGENOM" id="CLU_1015846_0_0_1"/>
<keyword evidence="8" id="KW-1185">Reference proteome</keyword>
<dbReference type="OrthoDB" id="277888at2759"/>
<dbReference type="InParanoid" id="A0A0D0E164"/>
<dbReference type="Gene3D" id="3.30.160.20">
    <property type="match status" value="1"/>
</dbReference>
<keyword evidence="3" id="KW-0809">Transit peptide</keyword>
<feature type="region of interest" description="Disordered" evidence="5">
    <location>
        <begin position="102"/>
        <end position="128"/>
    </location>
</feature>
<evidence type="ECO:0000313" key="7">
    <source>
        <dbReference type="EMBL" id="KIK97411.1"/>
    </source>
</evidence>
<dbReference type="Pfam" id="PF00472">
    <property type="entry name" value="RF-1"/>
    <property type="match status" value="1"/>
</dbReference>
<dbReference type="CDD" id="cd20267">
    <property type="entry name" value="Complex1_LYR_LYRM7"/>
    <property type="match status" value="1"/>
</dbReference>
<dbReference type="STRING" id="930991.A0A0D0E164"/>
<dbReference type="InterPro" id="IPR000352">
    <property type="entry name" value="Pep_chain_release_fac_I"/>
</dbReference>
<dbReference type="GO" id="GO:0034551">
    <property type="term" value="P:mitochondrial respiratory chain complex III assembly"/>
    <property type="evidence" value="ECO:0007669"/>
    <property type="project" value="InterPro"/>
</dbReference>
<comment type="similarity">
    <text evidence="2">Belongs to the prokaryotic/mitochondrial release factor family.</text>
</comment>
<name>A0A0D0E164_9AGAM</name>
<dbReference type="InterPro" id="IPR052405">
    <property type="entry name" value="Mito_Transl_Release_Factor"/>
</dbReference>
<comment type="subcellular location">
    <subcellularLocation>
        <location evidence="1">Mitochondrion</location>
    </subcellularLocation>
</comment>
<dbReference type="Proteomes" id="UP000054538">
    <property type="component" value="Unassembled WGS sequence"/>
</dbReference>